<dbReference type="AlphaFoldDB" id="A0A364REM7"/>
<dbReference type="Proteomes" id="UP000251692">
    <property type="component" value="Unassembled WGS sequence"/>
</dbReference>
<gene>
    <name evidence="2" type="ORF">DP923_05525</name>
</gene>
<sequence length="114" mass="12879">MHHDMRNSLFSIGLLVAFSACKKEEAAPAETLLRVNSYKQTCQAEGVFSCYLTQERDQVGSNNWQLFYNNIEGFTYQEGFIYTLKVKIEKVANPPADGSSLKYTLLEVVSKEKG</sequence>
<protein>
    <recommendedName>
        <fullName evidence="1">DUF4377 domain-containing protein</fullName>
    </recommendedName>
</protein>
<reference evidence="2 3" key="2">
    <citation type="submission" date="2018-07" db="EMBL/GenBank/DDBJ databases">
        <title>Pontibacter sp. 2b14 genomic sequence and assembly.</title>
        <authorList>
            <person name="Du Z.-J."/>
        </authorList>
    </citation>
    <scope>NUCLEOTIDE SEQUENCE [LARGE SCALE GENOMIC DNA]</scope>
    <source>
        <strain evidence="2 3">2b14</strain>
    </source>
</reference>
<organism evidence="2 3">
    <name type="scientific">Pontibacter arcticus</name>
    <dbReference type="NCBI Taxonomy" id="2080288"/>
    <lineage>
        <taxon>Bacteria</taxon>
        <taxon>Pseudomonadati</taxon>
        <taxon>Bacteroidota</taxon>
        <taxon>Cytophagia</taxon>
        <taxon>Cytophagales</taxon>
        <taxon>Hymenobacteraceae</taxon>
        <taxon>Pontibacter</taxon>
    </lineage>
</organism>
<dbReference type="PROSITE" id="PS51257">
    <property type="entry name" value="PROKAR_LIPOPROTEIN"/>
    <property type="match status" value="1"/>
</dbReference>
<dbReference type="InterPro" id="IPR025485">
    <property type="entry name" value="DUF4377"/>
</dbReference>
<evidence type="ECO:0000313" key="3">
    <source>
        <dbReference type="Proteomes" id="UP000251692"/>
    </source>
</evidence>
<dbReference type="OrthoDB" id="880459at2"/>
<keyword evidence="3" id="KW-1185">Reference proteome</keyword>
<reference evidence="2 3" key="1">
    <citation type="submission" date="2018-06" db="EMBL/GenBank/DDBJ databases">
        <authorList>
            <person name="Liu Z.-W."/>
        </authorList>
    </citation>
    <scope>NUCLEOTIDE SEQUENCE [LARGE SCALE GENOMIC DNA]</scope>
    <source>
        <strain evidence="2 3">2b14</strain>
    </source>
</reference>
<dbReference type="EMBL" id="QMDV01000002">
    <property type="protein sequence ID" value="RAU82717.1"/>
    <property type="molecule type" value="Genomic_DNA"/>
</dbReference>
<proteinExistence type="predicted"/>
<feature type="domain" description="DUF4377" evidence="1">
    <location>
        <begin position="35"/>
        <end position="111"/>
    </location>
</feature>
<accession>A0A364REM7</accession>
<evidence type="ECO:0000313" key="2">
    <source>
        <dbReference type="EMBL" id="RAU82717.1"/>
    </source>
</evidence>
<dbReference type="Pfam" id="PF14302">
    <property type="entry name" value="DUF4377"/>
    <property type="match status" value="1"/>
</dbReference>
<comment type="caution">
    <text evidence="2">The sequence shown here is derived from an EMBL/GenBank/DDBJ whole genome shotgun (WGS) entry which is preliminary data.</text>
</comment>
<name>A0A364REM7_9BACT</name>
<evidence type="ECO:0000259" key="1">
    <source>
        <dbReference type="Pfam" id="PF14302"/>
    </source>
</evidence>